<reference evidence="1" key="1">
    <citation type="submission" date="2021-02" db="EMBL/GenBank/DDBJ databases">
        <authorList>
            <person name="Nowell W R."/>
        </authorList>
    </citation>
    <scope>NUCLEOTIDE SEQUENCE</scope>
</reference>
<proteinExistence type="predicted"/>
<dbReference type="Proteomes" id="UP000681722">
    <property type="component" value="Unassembled WGS sequence"/>
</dbReference>
<dbReference type="EMBL" id="CAJNOQ010002691">
    <property type="protein sequence ID" value="CAF0973318.1"/>
    <property type="molecule type" value="Genomic_DNA"/>
</dbReference>
<dbReference type="OrthoDB" id="9975083at2759"/>
<protein>
    <submittedName>
        <fullName evidence="1">Uncharacterized protein</fullName>
    </submittedName>
</protein>
<dbReference type="AlphaFoldDB" id="A0A814EXT9"/>
<comment type="caution">
    <text evidence="1">The sequence shown here is derived from an EMBL/GenBank/DDBJ whole genome shotgun (WGS) entry which is preliminary data.</text>
</comment>
<evidence type="ECO:0000313" key="3">
    <source>
        <dbReference type="Proteomes" id="UP000663829"/>
    </source>
</evidence>
<evidence type="ECO:0000313" key="1">
    <source>
        <dbReference type="EMBL" id="CAF0973318.1"/>
    </source>
</evidence>
<sequence length="261" mass="29527">MGVSTPWHQLGLLMIKMSELNQSVALLTTSDYRLSTRNITCASTSDIASFSNQCEACLIVTRNYRIDTKLSITGNGPAGSSYFCLNNKQVEGYHNNLVRECFGYPSANLNGFNDYCIASPYTRVRGSYRACTCTENKCNIDYNECILKNNLRLYVPFPTTVKESGTPIQCYSDKTSLCNAGDSDCINFIEKNCVLCLIKSDRSGQVTRQCLPPSLYSYYLTYTRMEECSQSTYLSKNLYLYNCRNGETISQDMRVLTLRYM</sequence>
<dbReference type="EMBL" id="CAJOBC010002691">
    <property type="protein sequence ID" value="CAF3746226.1"/>
    <property type="molecule type" value="Genomic_DNA"/>
</dbReference>
<organism evidence="1 3">
    <name type="scientific">Didymodactylos carnosus</name>
    <dbReference type="NCBI Taxonomy" id="1234261"/>
    <lineage>
        <taxon>Eukaryota</taxon>
        <taxon>Metazoa</taxon>
        <taxon>Spiralia</taxon>
        <taxon>Gnathifera</taxon>
        <taxon>Rotifera</taxon>
        <taxon>Eurotatoria</taxon>
        <taxon>Bdelloidea</taxon>
        <taxon>Philodinida</taxon>
        <taxon>Philodinidae</taxon>
        <taxon>Didymodactylos</taxon>
    </lineage>
</organism>
<evidence type="ECO:0000313" key="2">
    <source>
        <dbReference type="EMBL" id="CAF3746226.1"/>
    </source>
</evidence>
<keyword evidence="3" id="KW-1185">Reference proteome</keyword>
<accession>A0A814EXT9</accession>
<dbReference type="Proteomes" id="UP000663829">
    <property type="component" value="Unassembled WGS sequence"/>
</dbReference>
<name>A0A814EXT9_9BILA</name>
<gene>
    <name evidence="1" type="ORF">GPM918_LOCUS12353</name>
    <name evidence="2" type="ORF">SRO942_LOCUS12354</name>
</gene>